<evidence type="ECO:0000313" key="1">
    <source>
        <dbReference type="EMBL" id="KAK3078921.1"/>
    </source>
</evidence>
<gene>
    <name evidence="1" type="ORF">LTS18_006283</name>
</gene>
<protein>
    <submittedName>
        <fullName evidence="1">Uncharacterized protein</fullName>
    </submittedName>
</protein>
<accession>A0ACC3DQA6</accession>
<evidence type="ECO:0000313" key="2">
    <source>
        <dbReference type="Proteomes" id="UP001186974"/>
    </source>
</evidence>
<sequence>MSTERRNARLLTAVPAQKEGFVCANCSSKLNAATNYGRSVSVHSEVSSEGSVVSCATNDGPQPLFESFDDDFLVGLFNSTSISKSVDPSKKEVLCEQMSVLSHSINRRIRTDGPLRPSSPIVAMADRLSEVAYELWTNYDINFDTMAELRFAQSVLTRYEACVHDFHHNHKPQAPHAHTHRRHRHRPLYRGIESSAAIRHNNWVKAHAKIGAELEAILQQRKEHDADDPTSKARFQRAVAEETARFKVGQQLVNILHMYKSNPTLNARLERAVAEEAVREKVGQELQSIRQAYESTGKMKQLVEEYEDDPEACVYYEYDSDEE</sequence>
<dbReference type="Proteomes" id="UP001186974">
    <property type="component" value="Unassembled WGS sequence"/>
</dbReference>
<reference evidence="1" key="1">
    <citation type="submission" date="2024-09" db="EMBL/GenBank/DDBJ databases">
        <title>Black Yeasts Isolated from many extreme environments.</title>
        <authorList>
            <person name="Coleine C."/>
            <person name="Stajich J.E."/>
            <person name="Selbmann L."/>
        </authorList>
    </citation>
    <scope>NUCLEOTIDE SEQUENCE</scope>
    <source>
        <strain evidence="1">CCFEE 5737</strain>
    </source>
</reference>
<name>A0ACC3DQA6_9PEZI</name>
<proteinExistence type="predicted"/>
<keyword evidence="2" id="KW-1185">Reference proteome</keyword>
<organism evidence="1 2">
    <name type="scientific">Coniosporium uncinatum</name>
    <dbReference type="NCBI Taxonomy" id="93489"/>
    <lineage>
        <taxon>Eukaryota</taxon>
        <taxon>Fungi</taxon>
        <taxon>Dikarya</taxon>
        <taxon>Ascomycota</taxon>
        <taxon>Pezizomycotina</taxon>
        <taxon>Dothideomycetes</taxon>
        <taxon>Dothideomycetes incertae sedis</taxon>
        <taxon>Coniosporium</taxon>
    </lineage>
</organism>
<comment type="caution">
    <text evidence="1">The sequence shown here is derived from an EMBL/GenBank/DDBJ whole genome shotgun (WGS) entry which is preliminary data.</text>
</comment>
<dbReference type="EMBL" id="JAWDJW010001514">
    <property type="protein sequence ID" value="KAK3078921.1"/>
    <property type="molecule type" value="Genomic_DNA"/>
</dbReference>